<sequence>MNPITQSYNGCSYLASGQLRCPTDVPPTLGPSMNDPTAMNRVEIEKFTAASGQPGWVNKDAKEAAWQDSISHGFPVPATEWQSKGNEKSGRLQGLNNVNLSSPSCLYSAEGKVVCRATSAN</sequence>
<dbReference type="AlphaFoldDB" id="A0A6C0KWE4"/>
<name>A0A6C0KWE4_9ZZZZ</name>
<evidence type="ECO:0000256" key="1">
    <source>
        <dbReference type="SAM" id="MobiDB-lite"/>
    </source>
</evidence>
<evidence type="ECO:0000313" key="2">
    <source>
        <dbReference type="EMBL" id="QHU21000.1"/>
    </source>
</evidence>
<accession>A0A6C0KWE4</accession>
<feature type="region of interest" description="Disordered" evidence="1">
    <location>
        <begin position="73"/>
        <end position="95"/>
    </location>
</feature>
<organism evidence="2">
    <name type="scientific">viral metagenome</name>
    <dbReference type="NCBI Taxonomy" id="1070528"/>
    <lineage>
        <taxon>unclassified sequences</taxon>
        <taxon>metagenomes</taxon>
        <taxon>organismal metagenomes</taxon>
    </lineage>
</organism>
<proteinExistence type="predicted"/>
<protein>
    <submittedName>
        <fullName evidence="2">Uncharacterized protein</fullName>
    </submittedName>
</protein>
<reference evidence="2" key="1">
    <citation type="journal article" date="2020" name="Nature">
        <title>Giant virus diversity and host interactions through global metagenomics.</title>
        <authorList>
            <person name="Schulz F."/>
            <person name="Roux S."/>
            <person name="Paez-Espino D."/>
            <person name="Jungbluth S."/>
            <person name="Walsh D.A."/>
            <person name="Denef V.J."/>
            <person name="McMahon K.D."/>
            <person name="Konstantinidis K.T."/>
            <person name="Eloe-Fadrosh E.A."/>
            <person name="Kyrpides N.C."/>
            <person name="Woyke T."/>
        </authorList>
    </citation>
    <scope>NUCLEOTIDE SEQUENCE</scope>
    <source>
        <strain evidence="2">GVMAG-S-3300013094-100</strain>
    </source>
</reference>
<dbReference type="EMBL" id="MN740976">
    <property type="protein sequence ID" value="QHU21000.1"/>
    <property type="molecule type" value="Genomic_DNA"/>
</dbReference>